<dbReference type="Pfam" id="PF00135">
    <property type="entry name" value="COesterase"/>
    <property type="match status" value="2"/>
</dbReference>
<name>A0A6J2KDC0_BOMMA</name>
<dbReference type="RefSeq" id="XP_028038269.1">
    <property type="nucleotide sequence ID" value="XM_028182468.1"/>
</dbReference>
<dbReference type="Proteomes" id="UP000504629">
    <property type="component" value="Unplaced"/>
</dbReference>
<proteinExistence type="inferred from homology"/>
<dbReference type="PANTHER" id="PTHR43142:SF1">
    <property type="entry name" value="CARBOXYLIC ESTER HYDROLASE"/>
    <property type="match status" value="1"/>
</dbReference>
<sequence>MKRRKYLVLFTLFLTNLVDQPAPEVVIEQGILSGKISPDGSFFEYVGIPYATSNINTRFKAPLPPPSWNGVFKAVEETSMCPQASIIGIIGSEDCLTINVYIPALARKPLPVMVYVHGGAFVLGSGGKLLYAPDFLVKHDVILVTFNYRLGALGFMCLGIKDAPGNAGLKDQIAALRWVKKNIAAFGGDVENITLFGQSAGGTSVSLLLASEATSGLFKKAIVMSGSAISSWAINRQPIWIASLVAKELGYNTDNPNELYEIFSKIPFKELVRAKPEKPLGKYLDTQLLHLPCIEKNIPDVEPALTDLPYNLLTKKPKKIPVMYGSTSKEGLLIISKDNEETVSERDSKYLFASDLEFQTEEEAEKEDNKARQLYFNGQRMSMNNIMNISDLMSHLYFEIPPILESEITLSTTADVAVFNYYFNYSGGRNFLKYLTGFKNETGACHGDELLYLFRGDLWPFPISRKDKKMIDWMTKLWSNFAKYGDPTPEDASDLPIKWVPSKRNDLKFLYIEDDLSMGTIPSPEAYRLWKYMYEKYRKLSVDRVFDDCILRKPVVMKCRKYLVLFSLFVMNSAGQPVPNVTIKQGVLTGKISKDGKFFEYVGIPYATTNISGRFQAPQPPPKWDGVFKAVDEFIQCSQPSAFGIVGTEDCLNINVYAPTGAKGPLPVMVYIHGGAFLLGSGGKILLGADFLVKHDVILVTFNYRLGIFGFLCLDIKEAPGNAGLKDQIAALKWVQKNIAAFGGDPDNVTLFGHSAGATSVSFLLASKATEGLFHKAIMQSGSSIANWGLQLDPIMIASETAKELGHDSKDPQELYDIFAKTPYKELINVTVGKPLGQLLISNLLHLPCIEKVFPDSEPVITDLPINLLKNAPKDISVIYGSNDKEGLFFVSEVTNETLAENNKLKITGSDFKFSSDLETDEVTSKVKEFYFGKNTISWETRMILSDFYTHLYFEMPVIMESEMILSQTNASVYNYYFTYSGGRNMVKQISGFRDVIGACHGDDILYFFQAYAWPFEISEKDKIMIDWMTKMWTNFAKYGNPTPRFDETLPTWKASSKDNLNFLYIGDELKMGSLPNEGPYTFWKDLYSKYRRTNLL</sequence>
<dbReference type="SUPFAM" id="SSF53474">
    <property type="entry name" value="alpha/beta-Hydrolases"/>
    <property type="match status" value="2"/>
</dbReference>
<feature type="chain" id="PRO_5026696091" evidence="6">
    <location>
        <begin position="21"/>
        <end position="1097"/>
    </location>
</feature>
<keyword evidence="5" id="KW-0325">Glycoprotein</keyword>
<feature type="signal peptide" evidence="6">
    <location>
        <begin position="1"/>
        <end position="20"/>
    </location>
</feature>
<keyword evidence="8" id="KW-1185">Reference proteome</keyword>
<dbReference type="InterPro" id="IPR029058">
    <property type="entry name" value="AB_hydrolase_fold"/>
</dbReference>
<dbReference type="OrthoDB" id="19653at2759"/>
<feature type="domain" description="Carboxylesterase type B" evidence="7">
    <location>
        <begin position="579"/>
        <end position="1084"/>
    </location>
</feature>
<dbReference type="PANTHER" id="PTHR43142">
    <property type="entry name" value="CARBOXYLIC ESTER HYDROLASE"/>
    <property type="match status" value="1"/>
</dbReference>
<evidence type="ECO:0000256" key="2">
    <source>
        <dbReference type="ARBA" id="ARBA00022487"/>
    </source>
</evidence>
<keyword evidence="6" id="KW-0732">Signal</keyword>
<evidence type="ECO:0000256" key="6">
    <source>
        <dbReference type="SAM" id="SignalP"/>
    </source>
</evidence>
<organism evidence="8 9">
    <name type="scientific">Bombyx mandarina</name>
    <name type="common">Wild silk moth</name>
    <name type="synonym">Wild silkworm</name>
    <dbReference type="NCBI Taxonomy" id="7092"/>
    <lineage>
        <taxon>Eukaryota</taxon>
        <taxon>Metazoa</taxon>
        <taxon>Ecdysozoa</taxon>
        <taxon>Arthropoda</taxon>
        <taxon>Hexapoda</taxon>
        <taxon>Insecta</taxon>
        <taxon>Pterygota</taxon>
        <taxon>Neoptera</taxon>
        <taxon>Endopterygota</taxon>
        <taxon>Lepidoptera</taxon>
        <taxon>Glossata</taxon>
        <taxon>Ditrysia</taxon>
        <taxon>Bombycoidea</taxon>
        <taxon>Bombycidae</taxon>
        <taxon>Bombycinae</taxon>
        <taxon>Bombyx</taxon>
    </lineage>
</organism>
<dbReference type="GO" id="GO:0052689">
    <property type="term" value="F:carboxylic ester hydrolase activity"/>
    <property type="evidence" value="ECO:0007669"/>
    <property type="project" value="UniProtKB-KW"/>
</dbReference>
<dbReference type="AlphaFoldDB" id="A0A6J2KDC0"/>
<dbReference type="PROSITE" id="PS00941">
    <property type="entry name" value="CARBOXYLESTERASE_B_2"/>
    <property type="match status" value="1"/>
</dbReference>
<reference evidence="9" key="1">
    <citation type="submission" date="2025-08" db="UniProtKB">
        <authorList>
            <consortium name="RefSeq"/>
        </authorList>
    </citation>
    <scope>IDENTIFICATION</scope>
    <source>
        <tissue evidence="9">Silk gland</tissue>
    </source>
</reference>
<comment type="similarity">
    <text evidence="1">Belongs to the type-B carboxylesterase/lipase family.</text>
</comment>
<gene>
    <name evidence="9" type="primary">LOC114249004</name>
</gene>
<evidence type="ECO:0000259" key="7">
    <source>
        <dbReference type="Pfam" id="PF00135"/>
    </source>
</evidence>
<evidence type="ECO:0000313" key="8">
    <source>
        <dbReference type="Proteomes" id="UP000504629"/>
    </source>
</evidence>
<dbReference type="GeneID" id="114249004"/>
<evidence type="ECO:0000256" key="3">
    <source>
        <dbReference type="ARBA" id="ARBA00022801"/>
    </source>
</evidence>
<dbReference type="PROSITE" id="PS00122">
    <property type="entry name" value="CARBOXYLESTERASE_B_1"/>
    <property type="match status" value="2"/>
</dbReference>
<evidence type="ECO:0000256" key="4">
    <source>
        <dbReference type="ARBA" id="ARBA00023157"/>
    </source>
</evidence>
<dbReference type="Gene3D" id="3.40.50.1820">
    <property type="entry name" value="alpha/beta hydrolase"/>
    <property type="match status" value="2"/>
</dbReference>
<dbReference type="InterPro" id="IPR019826">
    <property type="entry name" value="Carboxylesterase_B_AS"/>
</dbReference>
<protein>
    <submittedName>
        <fullName evidence="9">Uncharacterized protein LOC114249004</fullName>
    </submittedName>
</protein>
<evidence type="ECO:0000256" key="5">
    <source>
        <dbReference type="ARBA" id="ARBA00023180"/>
    </source>
</evidence>
<keyword evidence="2" id="KW-0719">Serine esterase</keyword>
<feature type="domain" description="Carboxylesterase type B" evidence="7">
    <location>
        <begin position="22"/>
        <end position="530"/>
    </location>
</feature>
<accession>A0A6J2KDC0</accession>
<dbReference type="KEGG" id="bman:114249004"/>
<evidence type="ECO:0000313" key="9">
    <source>
        <dbReference type="RefSeq" id="XP_028038269.1"/>
    </source>
</evidence>
<dbReference type="InterPro" id="IPR002018">
    <property type="entry name" value="CarbesteraseB"/>
</dbReference>
<keyword evidence="3" id="KW-0378">Hydrolase</keyword>
<evidence type="ECO:0000256" key="1">
    <source>
        <dbReference type="ARBA" id="ARBA00005964"/>
    </source>
</evidence>
<keyword evidence="4" id="KW-1015">Disulfide bond</keyword>
<dbReference type="InterPro" id="IPR019819">
    <property type="entry name" value="Carboxylesterase_B_CS"/>
</dbReference>